<accession>A0A292YNZ0</accession>
<proteinExistence type="predicted"/>
<comment type="caution">
    <text evidence="1">The sequence shown here is derived from an EMBL/GenBank/DDBJ whole genome shotgun (WGS) entry which is preliminary data.</text>
</comment>
<evidence type="ECO:0000313" key="2">
    <source>
        <dbReference type="Proteomes" id="UP000217785"/>
    </source>
</evidence>
<reference evidence="2" key="1">
    <citation type="submission" date="2017-07" db="EMBL/GenBank/DDBJ databases">
        <title>Draft genome sequence of Effusibacillus lacus strain skLN1.</title>
        <authorList>
            <person name="Watanabe M."/>
            <person name="Kojima H."/>
            <person name="Fukui M."/>
        </authorList>
    </citation>
    <scope>NUCLEOTIDE SEQUENCE [LARGE SCALE GENOMIC DNA]</scope>
    <source>
        <strain evidence="2">skLN1</strain>
    </source>
</reference>
<evidence type="ECO:0000313" key="1">
    <source>
        <dbReference type="EMBL" id="GAX90190.1"/>
    </source>
</evidence>
<gene>
    <name evidence="1" type="ORF">EFBL_1816</name>
</gene>
<dbReference type="Proteomes" id="UP000217785">
    <property type="component" value="Unassembled WGS sequence"/>
</dbReference>
<dbReference type="RefSeq" id="WP_096181896.1">
    <property type="nucleotide sequence ID" value="NZ_BDUF01000051.1"/>
</dbReference>
<protein>
    <submittedName>
        <fullName evidence="1">Uncharacterized protein</fullName>
    </submittedName>
</protein>
<dbReference type="EMBL" id="BDUF01000051">
    <property type="protein sequence ID" value="GAX90190.1"/>
    <property type="molecule type" value="Genomic_DNA"/>
</dbReference>
<dbReference type="AlphaFoldDB" id="A0A292YNZ0"/>
<keyword evidence="2" id="KW-1185">Reference proteome</keyword>
<name>A0A292YNZ0_9BACL</name>
<organism evidence="1 2">
    <name type="scientific">Effusibacillus lacus</name>
    <dbReference type="NCBI Taxonomy" id="1348429"/>
    <lineage>
        <taxon>Bacteria</taxon>
        <taxon>Bacillati</taxon>
        <taxon>Bacillota</taxon>
        <taxon>Bacilli</taxon>
        <taxon>Bacillales</taxon>
        <taxon>Alicyclobacillaceae</taxon>
        <taxon>Effusibacillus</taxon>
    </lineage>
</organism>
<sequence>MQFKKQVDQWIADNKLVKIEVLKGRGVRQTLLGRILKFDVDDRIVLLYDPDAKQVRNLKFAEIETMQPVD</sequence>